<evidence type="ECO:0000313" key="1">
    <source>
        <dbReference type="EMBL" id="NSL88916.1"/>
    </source>
</evidence>
<dbReference type="PROSITE" id="PS51257">
    <property type="entry name" value="PROKAR_LIPOPROTEIN"/>
    <property type="match status" value="1"/>
</dbReference>
<dbReference type="OrthoDB" id="669443at2"/>
<keyword evidence="2" id="KW-1185">Reference proteome</keyword>
<proteinExistence type="predicted"/>
<accession>A0A3S1DNI6</accession>
<dbReference type="Proteomes" id="UP000281028">
    <property type="component" value="Unassembled WGS sequence"/>
</dbReference>
<evidence type="ECO:0000313" key="2">
    <source>
        <dbReference type="Proteomes" id="UP000281028"/>
    </source>
</evidence>
<gene>
    <name evidence="1" type="ORF">ECE50_018890</name>
</gene>
<protein>
    <submittedName>
        <fullName evidence="1">Uncharacterized protein</fullName>
    </submittedName>
</protein>
<dbReference type="EMBL" id="RIAR02000001">
    <property type="protein sequence ID" value="NSL88916.1"/>
    <property type="molecule type" value="Genomic_DNA"/>
</dbReference>
<dbReference type="AlphaFoldDB" id="A0A3S1DNI6"/>
<reference evidence="1" key="1">
    <citation type="submission" date="2020-05" db="EMBL/GenBank/DDBJ databases">
        <title>Chitinophaga laudate sp. nov., isolated from a tropical peat swamp.</title>
        <authorList>
            <person name="Goh C.B.S."/>
            <person name="Lee M.S."/>
            <person name="Parimannan S."/>
            <person name="Pasbakhsh P."/>
            <person name="Yule C.M."/>
            <person name="Rajandas H."/>
            <person name="Loke S."/>
            <person name="Croft L."/>
            <person name="Tan J.B.L."/>
        </authorList>
    </citation>
    <scope>NUCLEOTIDE SEQUENCE</scope>
    <source>
        <strain evidence="1">Mgbs1</strain>
    </source>
</reference>
<organism evidence="1 2">
    <name type="scientific">Chitinophaga solisilvae</name>
    <dbReference type="NCBI Taxonomy" id="1233460"/>
    <lineage>
        <taxon>Bacteria</taxon>
        <taxon>Pseudomonadati</taxon>
        <taxon>Bacteroidota</taxon>
        <taxon>Chitinophagia</taxon>
        <taxon>Chitinophagales</taxon>
        <taxon>Chitinophagaceae</taxon>
        <taxon>Chitinophaga</taxon>
    </lineage>
</organism>
<comment type="caution">
    <text evidence="1">The sequence shown here is derived from an EMBL/GenBank/DDBJ whole genome shotgun (WGS) entry which is preliminary data.</text>
</comment>
<sequence length="171" mass="18495">MRILVTALLSTAVLLGSSCGKERKDDSRDRRFVSFKLDNKIYLSKDPKGIIHAPNFTDDDPLNDYPKMEISGQTYSGDLISLTLVAPVLPFKPGIYPCSKQGNSIIMVTNSNMPATLASGGSNSCFITISRIDNVNVEGSFSGPLRDISSISGSRTVRDGSFRAIITTISQ</sequence>
<name>A0A3S1DNI6_9BACT</name>